<comment type="similarity">
    <text evidence="2 12">Belongs to the Nudix hydrolase family.</text>
</comment>
<dbReference type="InterPro" id="IPR000086">
    <property type="entry name" value="NUDIX_hydrolase_dom"/>
</dbReference>
<dbReference type="PANTHER" id="PTHR47707">
    <property type="entry name" value="8-OXO-DGTP DIPHOSPHATASE"/>
    <property type="match status" value="1"/>
</dbReference>
<evidence type="ECO:0000313" key="14">
    <source>
        <dbReference type="EMBL" id="EYT48134.1"/>
    </source>
</evidence>
<evidence type="ECO:0000256" key="7">
    <source>
        <dbReference type="ARBA" id="ARBA00022801"/>
    </source>
</evidence>
<keyword evidence="9" id="KW-0234">DNA repair</keyword>
<keyword evidence="15" id="KW-1185">Reference proteome</keyword>
<evidence type="ECO:0000259" key="13">
    <source>
        <dbReference type="PROSITE" id="PS51462"/>
    </source>
</evidence>
<dbReference type="SUPFAM" id="SSF55811">
    <property type="entry name" value="Nudix"/>
    <property type="match status" value="1"/>
</dbReference>
<dbReference type="GO" id="GO:0046872">
    <property type="term" value="F:metal ion binding"/>
    <property type="evidence" value="ECO:0007669"/>
    <property type="project" value="UniProtKB-KW"/>
</dbReference>
<dbReference type="EC" id="3.6.1.55" evidence="11"/>
<accession>A0A022KUM5</accession>
<dbReference type="PROSITE" id="PS51462">
    <property type="entry name" value="NUDIX"/>
    <property type="match status" value="1"/>
</dbReference>
<reference evidence="14 15" key="1">
    <citation type="journal article" date="2013" name="Genome Announc.">
        <title>Draft genome sequence of an Actinobacterium, Brachybacterium muris strain UCD-AY4.</title>
        <authorList>
            <person name="Lo J.R."/>
            <person name="Lang J.M."/>
            <person name="Darling A.E."/>
            <person name="Eisen J.A."/>
            <person name="Coil D.A."/>
        </authorList>
    </citation>
    <scope>NUCLEOTIDE SEQUENCE [LARGE SCALE GENOMIC DNA]</scope>
    <source>
        <strain evidence="14 15">UCD-AY4</strain>
    </source>
</reference>
<dbReference type="STRING" id="1249481.D641_0113200"/>
<name>A0A022KUM5_9MICO</name>
<keyword evidence="3" id="KW-0515">Mutator protein</keyword>
<evidence type="ECO:0000256" key="10">
    <source>
        <dbReference type="ARBA" id="ARBA00035861"/>
    </source>
</evidence>
<dbReference type="EMBL" id="AORC01000018">
    <property type="protein sequence ID" value="EYT48134.1"/>
    <property type="molecule type" value="Genomic_DNA"/>
</dbReference>
<dbReference type="InterPro" id="IPR020476">
    <property type="entry name" value="Nudix_hydrolase"/>
</dbReference>
<keyword evidence="7 12" id="KW-0378">Hydrolase</keyword>
<dbReference type="PANTHER" id="PTHR47707:SF1">
    <property type="entry name" value="NUDIX HYDROLASE FAMILY PROTEIN"/>
    <property type="match status" value="1"/>
</dbReference>
<evidence type="ECO:0000256" key="9">
    <source>
        <dbReference type="ARBA" id="ARBA00023204"/>
    </source>
</evidence>
<evidence type="ECO:0000256" key="4">
    <source>
        <dbReference type="ARBA" id="ARBA00022705"/>
    </source>
</evidence>
<dbReference type="InterPro" id="IPR020084">
    <property type="entry name" value="NUDIX_hydrolase_CS"/>
</dbReference>
<evidence type="ECO:0000256" key="3">
    <source>
        <dbReference type="ARBA" id="ARBA00022457"/>
    </source>
</evidence>
<keyword evidence="4" id="KW-0235">DNA replication</keyword>
<protein>
    <recommendedName>
        <fullName evidence="11">8-oxo-dGTP diphosphatase</fullName>
        <ecNumber evidence="11">3.6.1.55</ecNumber>
    </recommendedName>
</protein>
<dbReference type="InterPro" id="IPR015797">
    <property type="entry name" value="NUDIX_hydrolase-like_dom_sf"/>
</dbReference>
<dbReference type="CDD" id="cd03425">
    <property type="entry name" value="NUDIX_MutT_NudA_like"/>
    <property type="match status" value="1"/>
</dbReference>
<evidence type="ECO:0000256" key="11">
    <source>
        <dbReference type="ARBA" id="ARBA00038905"/>
    </source>
</evidence>
<dbReference type="Pfam" id="PF00293">
    <property type="entry name" value="NUDIX"/>
    <property type="match status" value="1"/>
</dbReference>
<dbReference type="PROSITE" id="PS00893">
    <property type="entry name" value="NUDIX_BOX"/>
    <property type="match status" value="1"/>
</dbReference>
<comment type="catalytic activity">
    <reaction evidence="10">
        <text>8-oxo-dGTP + H2O = 8-oxo-dGMP + diphosphate + H(+)</text>
        <dbReference type="Rhea" id="RHEA:31575"/>
        <dbReference type="ChEBI" id="CHEBI:15377"/>
        <dbReference type="ChEBI" id="CHEBI:15378"/>
        <dbReference type="ChEBI" id="CHEBI:33019"/>
        <dbReference type="ChEBI" id="CHEBI:63224"/>
        <dbReference type="ChEBI" id="CHEBI:77896"/>
        <dbReference type="EC" id="3.6.1.55"/>
    </reaction>
</comment>
<dbReference type="HOGENOM" id="CLU_037162_19_0_11"/>
<dbReference type="Proteomes" id="UP000019754">
    <property type="component" value="Unassembled WGS sequence"/>
</dbReference>
<sequence>MVGAIIRRGQSVFAARRNAGRSAGGLWEFPGGKIEPGETPQQALVREVREELGVEIEVGALVDRSRVPVGDVIVDLACYDAVLAGTDPVRSTDHDQLSWVPLAELTTLEWAPGDVPIIDRLG</sequence>
<dbReference type="GO" id="GO:0006281">
    <property type="term" value="P:DNA repair"/>
    <property type="evidence" value="ECO:0007669"/>
    <property type="project" value="UniProtKB-KW"/>
</dbReference>
<evidence type="ECO:0000256" key="6">
    <source>
        <dbReference type="ARBA" id="ARBA00022763"/>
    </source>
</evidence>
<dbReference type="GO" id="GO:0006260">
    <property type="term" value="P:DNA replication"/>
    <property type="evidence" value="ECO:0007669"/>
    <property type="project" value="UniProtKB-KW"/>
</dbReference>
<evidence type="ECO:0000256" key="2">
    <source>
        <dbReference type="ARBA" id="ARBA00005582"/>
    </source>
</evidence>
<feature type="domain" description="Nudix hydrolase" evidence="13">
    <location>
        <begin position="1"/>
        <end position="122"/>
    </location>
</feature>
<dbReference type="PRINTS" id="PR00502">
    <property type="entry name" value="NUDIXFAMILY"/>
</dbReference>
<proteinExistence type="inferred from homology"/>
<gene>
    <name evidence="14" type="ORF">D641_0113200</name>
</gene>
<keyword evidence="8" id="KW-0460">Magnesium</keyword>
<dbReference type="GO" id="GO:0044716">
    <property type="term" value="F:8-oxo-GDP phosphatase activity"/>
    <property type="evidence" value="ECO:0007669"/>
    <property type="project" value="TreeGrafter"/>
</dbReference>
<comment type="cofactor">
    <cofactor evidence="1">
        <name>Mg(2+)</name>
        <dbReference type="ChEBI" id="CHEBI:18420"/>
    </cofactor>
</comment>
<evidence type="ECO:0000256" key="12">
    <source>
        <dbReference type="RuleBase" id="RU003476"/>
    </source>
</evidence>
<dbReference type="Gene3D" id="3.90.79.10">
    <property type="entry name" value="Nucleoside Triphosphate Pyrophosphohydrolase"/>
    <property type="match status" value="1"/>
</dbReference>
<organism evidence="14 15">
    <name type="scientific">Brachybacterium muris UCD-AY4</name>
    <dbReference type="NCBI Taxonomy" id="1249481"/>
    <lineage>
        <taxon>Bacteria</taxon>
        <taxon>Bacillati</taxon>
        <taxon>Actinomycetota</taxon>
        <taxon>Actinomycetes</taxon>
        <taxon>Micrococcales</taxon>
        <taxon>Dermabacteraceae</taxon>
        <taxon>Brachybacterium</taxon>
    </lineage>
</organism>
<dbReference type="GO" id="GO:0044715">
    <property type="term" value="F:8-oxo-dGDP phosphatase activity"/>
    <property type="evidence" value="ECO:0007669"/>
    <property type="project" value="TreeGrafter"/>
</dbReference>
<evidence type="ECO:0000256" key="5">
    <source>
        <dbReference type="ARBA" id="ARBA00022723"/>
    </source>
</evidence>
<keyword evidence="6" id="KW-0227">DNA damage</keyword>
<dbReference type="InterPro" id="IPR047127">
    <property type="entry name" value="MutT-like"/>
</dbReference>
<dbReference type="GO" id="GO:0035539">
    <property type="term" value="F:8-oxo-7,8-dihydrodeoxyguanosine triphosphate pyrophosphatase activity"/>
    <property type="evidence" value="ECO:0007669"/>
    <property type="project" value="UniProtKB-EC"/>
</dbReference>
<dbReference type="AlphaFoldDB" id="A0A022KUM5"/>
<evidence type="ECO:0000256" key="8">
    <source>
        <dbReference type="ARBA" id="ARBA00022842"/>
    </source>
</evidence>
<keyword evidence="5" id="KW-0479">Metal-binding</keyword>
<comment type="caution">
    <text evidence="14">The sequence shown here is derived from an EMBL/GenBank/DDBJ whole genome shotgun (WGS) entry which is preliminary data.</text>
</comment>
<evidence type="ECO:0000256" key="1">
    <source>
        <dbReference type="ARBA" id="ARBA00001946"/>
    </source>
</evidence>
<dbReference type="GO" id="GO:0008413">
    <property type="term" value="F:8-oxo-7,8-dihydroguanosine triphosphate pyrophosphatase activity"/>
    <property type="evidence" value="ECO:0007669"/>
    <property type="project" value="TreeGrafter"/>
</dbReference>
<evidence type="ECO:0000313" key="15">
    <source>
        <dbReference type="Proteomes" id="UP000019754"/>
    </source>
</evidence>